<evidence type="ECO:0000256" key="2">
    <source>
        <dbReference type="ARBA" id="ARBA00023136"/>
    </source>
</evidence>
<dbReference type="GO" id="GO:0009279">
    <property type="term" value="C:cell outer membrane"/>
    <property type="evidence" value="ECO:0007669"/>
    <property type="project" value="UniProtKB-SubCell"/>
</dbReference>
<dbReference type="PROSITE" id="PS51123">
    <property type="entry name" value="OMPA_2"/>
    <property type="match status" value="1"/>
</dbReference>
<dbReference type="InterPro" id="IPR006664">
    <property type="entry name" value="OMP_bac"/>
</dbReference>
<accession>A0A239MNQ5</accession>
<evidence type="ECO:0000313" key="8">
    <source>
        <dbReference type="Proteomes" id="UP000198318"/>
    </source>
</evidence>
<evidence type="ECO:0000256" key="1">
    <source>
        <dbReference type="ARBA" id="ARBA00004442"/>
    </source>
</evidence>
<keyword evidence="2 4" id="KW-0472">Membrane</keyword>
<dbReference type="Gene3D" id="3.30.1330.60">
    <property type="entry name" value="OmpA-like domain"/>
    <property type="match status" value="1"/>
</dbReference>
<sequence length="522" mass="54664">MNRGTGAGRRITGLAAGLTAGALILTGCSDGGEASSGKSPSASASVAATAPPGELKAIASVPMEHEDGPAHVELLVLSRTAANTVTARFRIVNDGKNPIKLSTSLSEMGHSLDPNLGDALAASGIGLVDARNDKVYFPLPTPDEDNKCACTWLHNNPVPAGGYINVYATFPSPPADVQRATVMVPLAVPFQDVPITDAPVEPLKTQVDPTKVKLGKPRILALRNLTEGTDQSVADDAQDRSVLLSTDTLFAVDKADLTPRADQLLRQVAAQIDASDDDTVTVDGHADSTGNDAINQPLSERRAKAVADRLKSLVTRQGVTYRSAGHGSKEPVATNDTEEGRRKNRRVTVAFTRPRPSAPPAAGGGRAYQRGQSATLGTGTFQSASAAGLKVEVNGLHRDSSGLVVMVWTLRNTGQQKQDFGQKLERTAANHGSNPRPMRLGTTGGALLFDKAAQVRYNPLSVETGPCVCSVVGFSEARHILGPGESVVLWDAYKPAPNAANLELQVPWERGADGVVPGLTIG</sequence>
<reference evidence="7 8" key="1">
    <citation type="submission" date="2017-06" db="EMBL/GenBank/DDBJ databases">
        <authorList>
            <person name="Kim H.J."/>
            <person name="Triplett B.A."/>
        </authorList>
    </citation>
    <scope>NUCLEOTIDE SEQUENCE [LARGE SCALE GENOMIC DNA]</scope>
    <source>
        <strain evidence="7 8">DSM 44715</strain>
    </source>
</reference>
<proteinExistence type="predicted"/>
<comment type="subcellular location">
    <subcellularLocation>
        <location evidence="1">Cell outer membrane</location>
    </subcellularLocation>
</comment>
<feature type="region of interest" description="Disordered" evidence="5">
    <location>
        <begin position="322"/>
        <end position="342"/>
    </location>
</feature>
<name>A0A239MNQ5_9ACTN</name>
<feature type="region of interest" description="Disordered" evidence="5">
    <location>
        <begin position="276"/>
        <end position="299"/>
    </location>
</feature>
<dbReference type="Pfam" id="PF00691">
    <property type="entry name" value="OmpA"/>
    <property type="match status" value="1"/>
</dbReference>
<gene>
    <name evidence="7" type="ORF">SAMN05443665_102993</name>
</gene>
<dbReference type="AlphaFoldDB" id="A0A239MNQ5"/>
<dbReference type="InterPro" id="IPR036737">
    <property type="entry name" value="OmpA-like_sf"/>
</dbReference>
<keyword evidence="3" id="KW-0998">Cell outer membrane</keyword>
<dbReference type="InterPro" id="IPR006665">
    <property type="entry name" value="OmpA-like"/>
</dbReference>
<dbReference type="PANTHER" id="PTHR30329:SF21">
    <property type="entry name" value="LIPOPROTEIN YIAD-RELATED"/>
    <property type="match status" value="1"/>
</dbReference>
<dbReference type="SUPFAM" id="SSF103088">
    <property type="entry name" value="OmpA-like"/>
    <property type="match status" value="1"/>
</dbReference>
<evidence type="ECO:0000313" key="7">
    <source>
        <dbReference type="EMBL" id="SNT43618.1"/>
    </source>
</evidence>
<dbReference type="Proteomes" id="UP000198318">
    <property type="component" value="Unassembled WGS sequence"/>
</dbReference>
<dbReference type="PROSITE" id="PS51257">
    <property type="entry name" value="PROKAR_LIPOPROTEIN"/>
    <property type="match status" value="1"/>
</dbReference>
<dbReference type="PANTHER" id="PTHR30329">
    <property type="entry name" value="STATOR ELEMENT OF FLAGELLAR MOTOR COMPLEX"/>
    <property type="match status" value="1"/>
</dbReference>
<evidence type="ECO:0000256" key="4">
    <source>
        <dbReference type="PROSITE-ProRule" id="PRU00473"/>
    </source>
</evidence>
<protein>
    <submittedName>
        <fullName evidence="7">Outer membrane protein OmpA</fullName>
    </submittedName>
</protein>
<dbReference type="InterPro" id="IPR050330">
    <property type="entry name" value="Bact_OuterMem_StrucFunc"/>
</dbReference>
<feature type="domain" description="OmpA-like" evidence="6">
    <location>
        <begin position="237"/>
        <end position="355"/>
    </location>
</feature>
<dbReference type="EMBL" id="FZOR01000029">
    <property type="protein sequence ID" value="SNT43618.1"/>
    <property type="molecule type" value="Genomic_DNA"/>
</dbReference>
<evidence type="ECO:0000259" key="6">
    <source>
        <dbReference type="PROSITE" id="PS51123"/>
    </source>
</evidence>
<feature type="compositionally biased region" description="Polar residues" evidence="5">
    <location>
        <begin position="288"/>
        <end position="298"/>
    </location>
</feature>
<organism evidence="7 8">
    <name type="scientific">Actinomadura meyerae</name>
    <dbReference type="NCBI Taxonomy" id="240840"/>
    <lineage>
        <taxon>Bacteria</taxon>
        <taxon>Bacillati</taxon>
        <taxon>Actinomycetota</taxon>
        <taxon>Actinomycetes</taxon>
        <taxon>Streptosporangiales</taxon>
        <taxon>Thermomonosporaceae</taxon>
        <taxon>Actinomadura</taxon>
    </lineage>
</organism>
<evidence type="ECO:0000256" key="5">
    <source>
        <dbReference type="SAM" id="MobiDB-lite"/>
    </source>
</evidence>
<evidence type="ECO:0000256" key="3">
    <source>
        <dbReference type="ARBA" id="ARBA00023237"/>
    </source>
</evidence>
<keyword evidence="8" id="KW-1185">Reference proteome</keyword>
<dbReference type="PRINTS" id="PR01021">
    <property type="entry name" value="OMPADOMAIN"/>
</dbReference>
<dbReference type="CDD" id="cd07185">
    <property type="entry name" value="OmpA_C-like"/>
    <property type="match status" value="1"/>
</dbReference>